<name>A0A1H7Y8V4_9BACT</name>
<dbReference type="STRING" id="43775.SAMN04489760_11474"/>
<dbReference type="Proteomes" id="UP000198744">
    <property type="component" value="Unassembled WGS sequence"/>
</dbReference>
<dbReference type="AlphaFoldDB" id="A0A1H7Y8V4"/>
<accession>A0A1H7Y8V4</accession>
<dbReference type="OrthoDB" id="9798918at2"/>
<dbReference type="PANTHER" id="PTHR35146:SF1">
    <property type="entry name" value="UPF0178 PROTEIN YAII"/>
    <property type="match status" value="1"/>
</dbReference>
<organism evidence="3 4">
    <name type="scientific">Syntrophus gentianae</name>
    <dbReference type="NCBI Taxonomy" id="43775"/>
    <lineage>
        <taxon>Bacteria</taxon>
        <taxon>Pseudomonadati</taxon>
        <taxon>Thermodesulfobacteriota</taxon>
        <taxon>Syntrophia</taxon>
        <taxon>Syntrophales</taxon>
        <taxon>Syntrophaceae</taxon>
        <taxon>Syntrophus</taxon>
    </lineage>
</organism>
<sequence>MSSGERDRPRKNQEDFQLLHIFVDADACPVKEEVYRVASRYGLHVTLVANSWMRVPENRGIVLEIVGDGLDAADDWIVEHVQPGDIVVTADIPLASRCLKAGAWVIGTSGKPFTEDNIGSALATRDLLSELRSTGEITGGPPPLTKRDRSRFLQQLDAGIQSLRRKQS</sequence>
<gene>
    <name evidence="3" type="ORF">SAMN04489760_11474</name>
</gene>
<evidence type="ECO:0000256" key="1">
    <source>
        <dbReference type="ARBA" id="ARBA00008522"/>
    </source>
</evidence>
<evidence type="ECO:0000256" key="2">
    <source>
        <dbReference type="HAMAP-Rule" id="MF_00489"/>
    </source>
</evidence>
<evidence type="ECO:0000313" key="4">
    <source>
        <dbReference type="Proteomes" id="UP000198744"/>
    </source>
</evidence>
<dbReference type="HAMAP" id="MF_00489">
    <property type="entry name" value="UPF0178"/>
    <property type="match status" value="1"/>
</dbReference>
<dbReference type="Pfam" id="PF02639">
    <property type="entry name" value="DUF188"/>
    <property type="match status" value="1"/>
</dbReference>
<proteinExistence type="inferred from homology"/>
<dbReference type="InterPro" id="IPR003791">
    <property type="entry name" value="UPF0178"/>
</dbReference>
<protein>
    <recommendedName>
        <fullName evidence="2">UPF0178 protein SAMN04489760_11474</fullName>
    </recommendedName>
</protein>
<evidence type="ECO:0000313" key="3">
    <source>
        <dbReference type="EMBL" id="SEM41738.1"/>
    </source>
</evidence>
<dbReference type="NCBIfam" id="NF001095">
    <property type="entry name" value="PRK00124.1"/>
    <property type="match status" value="1"/>
</dbReference>
<reference evidence="3 4" key="1">
    <citation type="submission" date="2016-10" db="EMBL/GenBank/DDBJ databases">
        <authorList>
            <person name="de Groot N.N."/>
        </authorList>
    </citation>
    <scope>NUCLEOTIDE SEQUENCE [LARGE SCALE GENOMIC DNA]</scope>
    <source>
        <strain evidence="3 4">DSM 8423</strain>
    </source>
</reference>
<dbReference type="EMBL" id="FOBS01000014">
    <property type="protein sequence ID" value="SEM41738.1"/>
    <property type="molecule type" value="Genomic_DNA"/>
</dbReference>
<dbReference type="PANTHER" id="PTHR35146">
    <property type="entry name" value="UPF0178 PROTEIN YAII"/>
    <property type="match status" value="1"/>
</dbReference>
<comment type="similarity">
    <text evidence="1 2">Belongs to the UPF0178 family.</text>
</comment>
<keyword evidence="4" id="KW-1185">Reference proteome</keyword>
<dbReference type="CDD" id="cd18720">
    <property type="entry name" value="PIN_YqxD-like"/>
    <property type="match status" value="1"/>
</dbReference>
<dbReference type="RefSeq" id="WP_093883669.1">
    <property type="nucleotide sequence ID" value="NZ_FOBS01000014.1"/>
</dbReference>